<organism evidence="3 4">
    <name type="scientific">Legionella massiliensis</name>
    <dbReference type="NCBI Taxonomy" id="1034943"/>
    <lineage>
        <taxon>Bacteria</taxon>
        <taxon>Pseudomonadati</taxon>
        <taxon>Pseudomonadota</taxon>
        <taxon>Gammaproteobacteria</taxon>
        <taxon>Legionellales</taxon>
        <taxon>Legionellaceae</taxon>
        <taxon>Legionella</taxon>
    </lineage>
</organism>
<reference evidence="3 4" key="1">
    <citation type="submission" date="2014-06" db="EMBL/GenBank/DDBJ databases">
        <authorList>
            <person name="Urmite Genomes Urmite Genomes"/>
        </authorList>
    </citation>
    <scope>NUCLEOTIDE SEQUENCE [LARGE SCALE GENOMIC DNA]</scope>
</reference>
<dbReference type="InterPro" id="IPR008937">
    <property type="entry name" value="Ras-like_GEF"/>
</dbReference>
<dbReference type="RefSeq" id="WP_043874661.1">
    <property type="nucleotide sequence ID" value="NZ_CCVW01000003.1"/>
</dbReference>
<feature type="domain" description="Ras-GEF" evidence="2">
    <location>
        <begin position="176"/>
        <end position="414"/>
    </location>
</feature>
<dbReference type="SUPFAM" id="SSF48366">
    <property type="entry name" value="Ras GEF"/>
    <property type="match status" value="1"/>
</dbReference>
<dbReference type="Proteomes" id="UP000044071">
    <property type="component" value="Unassembled WGS sequence"/>
</dbReference>
<dbReference type="InterPro" id="IPR001895">
    <property type="entry name" value="RASGEF_cat_dom"/>
</dbReference>
<dbReference type="InterPro" id="IPR036964">
    <property type="entry name" value="RASGEF_cat_dom_sf"/>
</dbReference>
<keyword evidence="4" id="KW-1185">Reference proteome</keyword>
<keyword evidence="1" id="KW-0344">Guanine-nucleotide releasing factor</keyword>
<sequence>MNKALRQKYIDVLTEHQNEYLKKYESLQQYLNAQLPETFEFGDLELVRARVRKEHLALKKLYEEIQKIHATLKDNAKNLPRRSLRRFEEFSEEFNARFTEANPDCKSMFQQINAQKEEIKASKDPVQILNKLVEKYKAASLTIKEYNEFLCNPLIKSKVKSSSSFAARVKEFNKQIIDASANTIAEIDQELFLNIKESDLLSPWAYKNSETLLANSTHHNNLADLASRDILRGSSVEERTITAERWIGVASSLFEVHKDYNGCMAILLAFSRVEISRLNKTMGGLSKESQETLAKLSEVVLVPQALKPIFNAQQAVIPALPMFQRDMTFLHDGNVSVSSLEDDEAKRSEMAERTGGGRKIMRVFTKLQKERANTVISGSRDVNLNSLLRDLLDNPGPEYDSEKAYQRSQQLEPAGNSLQVAKIIKLGKTVKSSTNSQPVMRQVMLQELIHELNHSPLVNDISAYLRAKNQELFQMDESCVIDWEQEKQLVEPLKREVEAYVEEIQGFLTNEKNSNLVKQGNELINHLQSIDFMQAKMNSLERTLSAGLYKLRIEFTTLTKLKADPTDPKFVEVEAELTKISKLQESCQFSDRFLAGFADFKEQFEAFKQLTQQVSEDKENALDTLEVKLPRASQCRYSLLFNSYRPNIVSEEALQLHQTAAAAC</sequence>
<dbReference type="Pfam" id="PF00617">
    <property type="entry name" value="RasGEF"/>
    <property type="match status" value="1"/>
</dbReference>
<evidence type="ECO:0000313" key="3">
    <source>
        <dbReference type="EMBL" id="CDZ78115.1"/>
    </source>
</evidence>
<dbReference type="GO" id="GO:0005085">
    <property type="term" value="F:guanyl-nucleotide exchange factor activity"/>
    <property type="evidence" value="ECO:0007669"/>
    <property type="project" value="UniProtKB-KW"/>
</dbReference>
<evidence type="ECO:0000256" key="1">
    <source>
        <dbReference type="ARBA" id="ARBA00022658"/>
    </source>
</evidence>
<dbReference type="InterPro" id="IPR023578">
    <property type="entry name" value="Ras_GEF_dom_sf"/>
</dbReference>
<dbReference type="AlphaFoldDB" id="A0A078KUI7"/>
<dbReference type="PROSITE" id="PS50009">
    <property type="entry name" value="RASGEF_CAT"/>
    <property type="match status" value="1"/>
</dbReference>
<dbReference type="OrthoDB" id="5649485at2"/>
<name>A0A078KUI7_9GAMM</name>
<evidence type="ECO:0000259" key="2">
    <source>
        <dbReference type="PROSITE" id="PS50009"/>
    </source>
</evidence>
<dbReference type="STRING" id="1034943.BN59_02422"/>
<dbReference type="SMART" id="SM00147">
    <property type="entry name" value="RasGEF"/>
    <property type="match status" value="1"/>
</dbReference>
<dbReference type="PANTHER" id="PTHR23113">
    <property type="entry name" value="GUANINE NUCLEOTIDE EXCHANGE FACTOR"/>
    <property type="match status" value="1"/>
</dbReference>
<dbReference type="EMBL" id="CCSB01000003">
    <property type="protein sequence ID" value="CDZ78115.1"/>
    <property type="molecule type" value="Genomic_DNA"/>
</dbReference>
<gene>
    <name evidence="3" type="ORF">BN59_02422</name>
</gene>
<dbReference type="GO" id="GO:0005886">
    <property type="term" value="C:plasma membrane"/>
    <property type="evidence" value="ECO:0007669"/>
    <property type="project" value="TreeGrafter"/>
</dbReference>
<accession>A0A078KUI7</accession>
<dbReference type="Gene3D" id="1.10.840.10">
    <property type="entry name" value="Ras guanine-nucleotide exchange factors catalytic domain"/>
    <property type="match status" value="1"/>
</dbReference>
<protein>
    <submittedName>
        <fullName evidence="3">RasGEF domain protein</fullName>
    </submittedName>
</protein>
<dbReference type="PANTHER" id="PTHR23113:SF368">
    <property type="entry name" value="CELL DIVISION CONTROL PROTEIN 25"/>
    <property type="match status" value="1"/>
</dbReference>
<proteinExistence type="predicted"/>
<evidence type="ECO:0000313" key="4">
    <source>
        <dbReference type="Proteomes" id="UP000044071"/>
    </source>
</evidence>
<dbReference type="GO" id="GO:0007265">
    <property type="term" value="P:Ras protein signal transduction"/>
    <property type="evidence" value="ECO:0007669"/>
    <property type="project" value="TreeGrafter"/>
</dbReference>